<dbReference type="Gene3D" id="3.20.20.450">
    <property type="entry name" value="EAL domain"/>
    <property type="match status" value="1"/>
</dbReference>
<dbReference type="SMART" id="SM00091">
    <property type="entry name" value="PAS"/>
    <property type="match status" value="1"/>
</dbReference>
<comment type="caution">
    <text evidence="4">The sequence shown here is derived from an EMBL/GenBank/DDBJ whole genome shotgun (WGS) entry which is preliminary data.</text>
</comment>
<proteinExistence type="predicted"/>
<sequence>MLKRKTAVEKLLEKRTYELVRSEARFFNIIENNADGIVVIDRAGIIRYLNPAAEAILGKLREELIGNPFTYVVHQGGVTEAEIQLANGQARVAELRVTGSAWEGEDAQLISLRDITEKRVLGERVQQLLFYDLLTGLPNHTFFLNHLRLAIAQARHKSQMVAVLYLHLDRLKNINDTYGHNVGDQLLHTVADRLKENLRAQDVLARVGGNEFALLLTDITADAVAQIAEQILDKLRQPWVVIGHHLYISGTIGSAMYPDHGDDAEKLLKNAYTAMHRAEEKGTHSYQFYAPAMYADALYRLETEANLRQALAENQFVLHYQPQVNICTGKVIGVEALLRWNHPEKGLIYPNEFIPIAEETGLIVPIGEWTLYTACRQNKKWQEQGLEPVTMAVNLSARQFQQPTLVADIKRILAETGLDAAWLELEITESIAMQNVEFTIKTLQELTEMGIRFALDDFGTGFCSLGYLKYFPVSKLKIDRSFTRDITSDPDAAAIVTTIAFLAQNLKLKVVAEGVELQDQASFLKQQQCIEMQGYLFGRPVLPDEIKWL</sequence>
<dbReference type="CDD" id="cd00130">
    <property type="entry name" value="PAS"/>
    <property type="match status" value="1"/>
</dbReference>
<dbReference type="NCBIfam" id="TIGR00254">
    <property type="entry name" value="GGDEF"/>
    <property type="match status" value="1"/>
</dbReference>
<dbReference type="Pfam" id="PF00989">
    <property type="entry name" value="PAS"/>
    <property type="match status" value="1"/>
</dbReference>
<name>A0A4R1Q0E8_9FIRM</name>
<dbReference type="InterPro" id="IPR043128">
    <property type="entry name" value="Rev_trsase/Diguanyl_cyclase"/>
</dbReference>
<evidence type="ECO:0000313" key="4">
    <source>
        <dbReference type="EMBL" id="TCL38803.1"/>
    </source>
</evidence>
<dbReference type="SUPFAM" id="SSF141868">
    <property type="entry name" value="EAL domain-like"/>
    <property type="match status" value="1"/>
</dbReference>
<dbReference type="Pfam" id="PF00563">
    <property type="entry name" value="EAL"/>
    <property type="match status" value="1"/>
</dbReference>
<reference evidence="4 5" key="1">
    <citation type="submission" date="2019-03" db="EMBL/GenBank/DDBJ databases">
        <title>Genomic Encyclopedia of Type Strains, Phase IV (KMG-IV): sequencing the most valuable type-strain genomes for metagenomic binning, comparative biology and taxonomic classification.</title>
        <authorList>
            <person name="Goeker M."/>
        </authorList>
    </citation>
    <scope>NUCLEOTIDE SEQUENCE [LARGE SCALE GENOMIC DNA]</scope>
    <source>
        <strain evidence="4 5">DSM 15969</strain>
    </source>
</reference>
<dbReference type="Proteomes" id="UP000295063">
    <property type="component" value="Unassembled WGS sequence"/>
</dbReference>
<keyword evidence="5" id="KW-1185">Reference proteome</keyword>
<feature type="domain" description="PAS" evidence="1">
    <location>
        <begin position="22"/>
        <end position="67"/>
    </location>
</feature>
<evidence type="ECO:0000259" key="2">
    <source>
        <dbReference type="PROSITE" id="PS50883"/>
    </source>
</evidence>
<dbReference type="PROSITE" id="PS50883">
    <property type="entry name" value="EAL"/>
    <property type="match status" value="1"/>
</dbReference>
<accession>A0A4R1Q0E8</accession>
<feature type="domain" description="EAL" evidence="2">
    <location>
        <begin position="300"/>
        <end position="549"/>
    </location>
</feature>
<dbReference type="NCBIfam" id="TIGR00229">
    <property type="entry name" value="sensory_box"/>
    <property type="match status" value="1"/>
</dbReference>
<evidence type="ECO:0000259" key="3">
    <source>
        <dbReference type="PROSITE" id="PS50887"/>
    </source>
</evidence>
<dbReference type="RefSeq" id="WP_132077125.1">
    <property type="nucleotide sequence ID" value="NZ_DALZLR010000007.1"/>
</dbReference>
<evidence type="ECO:0000313" key="5">
    <source>
        <dbReference type="Proteomes" id="UP000295063"/>
    </source>
</evidence>
<dbReference type="CDD" id="cd01949">
    <property type="entry name" value="GGDEF"/>
    <property type="match status" value="1"/>
</dbReference>
<dbReference type="Gene3D" id="3.30.450.20">
    <property type="entry name" value="PAS domain"/>
    <property type="match status" value="1"/>
</dbReference>
<dbReference type="InterPro" id="IPR001633">
    <property type="entry name" value="EAL_dom"/>
</dbReference>
<dbReference type="SMART" id="SM00267">
    <property type="entry name" value="GGDEF"/>
    <property type="match status" value="1"/>
</dbReference>
<organism evidence="4 5">
    <name type="scientific">Anaerospora hongkongensis</name>
    <dbReference type="NCBI Taxonomy" id="244830"/>
    <lineage>
        <taxon>Bacteria</taxon>
        <taxon>Bacillati</taxon>
        <taxon>Bacillota</taxon>
        <taxon>Negativicutes</taxon>
        <taxon>Selenomonadales</taxon>
        <taxon>Sporomusaceae</taxon>
        <taxon>Anaerospora</taxon>
    </lineage>
</organism>
<feature type="domain" description="GGDEF" evidence="3">
    <location>
        <begin position="159"/>
        <end position="291"/>
    </location>
</feature>
<dbReference type="InterPro" id="IPR029787">
    <property type="entry name" value="Nucleotide_cyclase"/>
</dbReference>
<evidence type="ECO:0000259" key="1">
    <source>
        <dbReference type="PROSITE" id="PS50112"/>
    </source>
</evidence>
<dbReference type="InterPro" id="IPR000014">
    <property type="entry name" value="PAS"/>
</dbReference>
<dbReference type="CDD" id="cd01948">
    <property type="entry name" value="EAL"/>
    <property type="match status" value="1"/>
</dbReference>
<dbReference type="Gene3D" id="3.30.70.270">
    <property type="match status" value="1"/>
</dbReference>
<dbReference type="InterPro" id="IPR013767">
    <property type="entry name" value="PAS_fold"/>
</dbReference>
<dbReference type="OrthoDB" id="9759607at2"/>
<dbReference type="PROSITE" id="PS50887">
    <property type="entry name" value="GGDEF"/>
    <property type="match status" value="1"/>
</dbReference>
<dbReference type="InterPro" id="IPR052155">
    <property type="entry name" value="Biofilm_reg_signaling"/>
</dbReference>
<dbReference type="AlphaFoldDB" id="A0A4R1Q0E8"/>
<dbReference type="PANTHER" id="PTHR44757:SF2">
    <property type="entry name" value="BIOFILM ARCHITECTURE MAINTENANCE PROTEIN MBAA"/>
    <property type="match status" value="1"/>
</dbReference>
<dbReference type="PROSITE" id="PS50112">
    <property type="entry name" value="PAS"/>
    <property type="match status" value="1"/>
</dbReference>
<dbReference type="Pfam" id="PF00990">
    <property type="entry name" value="GGDEF"/>
    <property type="match status" value="1"/>
</dbReference>
<dbReference type="InterPro" id="IPR035965">
    <property type="entry name" value="PAS-like_dom_sf"/>
</dbReference>
<dbReference type="SUPFAM" id="SSF55073">
    <property type="entry name" value="Nucleotide cyclase"/>
    <property type="match status" value="1"/>
</dbReference>
<dbReference type="PANTHER" id="PTHR44757">
    <property type="entry name" value="DIGUANYLATE CYCLASE DGCP"/>
    <property type="match status" value="1"/>
</dbReference>
<dbReference type="InterPro" id="IPR035919">
    <property type="entry name" value="EAL_sf"/>
</dbReference>
<dbReference type="SUPFAM" id="SSF55785">
    <property type="entry name" value="PYP-like sensor domain (PAS domain)"/>
    <property type="match status" value="1"/>
</dbReference>
<protein>
    <submittedName>
        <fullName evidence="4">PAS domain S-box-containing protein/diguanylate cyclase (GGDEF)-like protein</fullName>
    </submittedName>
</protein>
<dbReference type="SMART" id="SM00052">
    <property type="entry name" value="EAL"/>
    <property type="match status" value="1"/>
</dbReference>
<dbReference type="EMBL" id="SLUI01000003">
    <property type="protein sequence ID" value="TCL38803.1"/>
    <property type="molecule type" value="Genomic_DNA"/>
</dbReference>
<dbReference type="InterPro" id="IPR000160">
    <property type="entry name" value="GGDEF_dom"/>
</dbReference>
<dbReference type="FunFam" id="3.20.20.450:FF:000001">
    <property type="entry name" value="Cyclic di-GMP phosphodiesterase yahA"/>
    <property type="match status" value="1"/>
</dbReference>
<dbReference type="GO" id="GO:0006355">
    <property type="term" value="P:regulation of DNA-templated transcription"/>
    <property type="evidence" value="ECO:0007669"/>
    <property type="project" value="InterPro"/>
</dbReference>
<gene>
    <name evidence="4" type="ORF">EV210_103286</name>
</gene>